<dbReference type="RefSeq" id="WP_262590599.1">
    <property type="nucleotide sequence ID" value="NZ_JAOQJQ010000001.1"/>
</dbReference>
<proteinExistence type="predicted"/>
<dbReference type="Gene3D" id="3.40.50.1820">
    <property type="entry name" value="alpha/beta hydrolase"/>
    <property type="match status" value="1"/>
</dbReference>
<comment type="caution">
    <text evidence="3">The sequence shown here is derived from an EMBL/GenBank/DDBJ whole genome shotgun (WGS) entry which is preliminary data.</text>
</comment>
<accession>A0ABT2TG03</accession>
<evidence type="ECO:0000259" key="2">
    <source>
        <dbReference type="Pfam" id="PF03959"/>
    </source>
</evidence>
<dbReference type="Proteomes" id="UP001652442">
    <property type="component" value="Unassembled WGS sequence"/>
</dbReference>
<reference evidence="3 4" key="1">
    <citation type="journal article" date="2021" name="ISME Commun">
        <title>Automated analysis of genomic sequences facilitates high-throughput and comprehensive description of bacteria.</title>
        <authorList>
            <person name="Hitch T.C.A."/>
        </authorList>
    </citation>
    <scope>NUCLEOTIDE SEQUENCE [LARGE SCALE GENOMIC DNA]</scope>
    <source>
        <strain evidence="3 4">Sanger_109</strain>
    </source>
</reference>
<dbReference type="InterPro" id="IPR005645">
    <property type="entry name" value="FSH-like_dom"/>
</dbReference>
<name>A0ABT2TG03_9FIRM</name>
<dbReference type="InterPro" id="IPR029058">
    <property type="entry name" value="AB_hydrolase_fold"/>
</dbReference>
<evidence type="ECO:0000259" key="1">
    <source>
        <dbReference type="Pfam" id="PF00561"/>
    </source>
</evidence>
<evidence type="ECO:0000313" key="4">
    <source>
        <dbReference type="Proteomes" id="UP001652442"/>
    </source>
</evidence>
<dbReference type="Pfam" id="PF00561">
    <property type="entry name" value="Abhydrolase_1"/>
    <property type="match status" value="1"/>
</dbReference>
<protein>
    <submittedName>
        <fullName evidence="3">Alpha/beta hydrolase</fullName>
    </submittedName>
</protein>
<dbReference type="InterPro" id="IPR000073">
    <property type="entry name" value="AB_hydrolase_1"/>
</dbReference>
<dbReference type="SUPFAM" id="SSF53474">
    <property type="entry name" value="alpha/beta-Hydrolases"/>
    <property type="match status" value="1"/>
</dbReference>
<dbReference type="GO" id="GO:0016787">
    <property type="term" value="F:hydrolase activity"/>
    <property type="evidence" value="ECO:0007669"/>
    <property type="project" value="UniProtKB-KW"/>
</dbReference>
<keyword evidence="3" id="KW-0378">Hydrolase</keyword>
<dbReference type="InterPro" id="IPR052920">
    <property type="entry name" value="DNA-binding_regulatory"/>
</dbReference>
<dbReference type="EMBL" id="JAOQJQ010000001">
    <property type="protein sequence ID" value="MCU6761107.1"/>
    <property type="molecule type" value="Genomic_DNA"/>
</dbReference>
<keyword evidence="4" id="KW-1185">Reference proteome</keyword>
<organism evidence="3 4">
    <name type="scientific">Brotonthovivens ammoniilytica</name>
    <dbReference type="NCBI Taxonomy" id="2981725"/>
    <lineage>
        <taxon>Bacteria</taxon>
        <taxon>Bacillati</taxon>
        <taxon>Bacillota</taxon>
        <taxon>Clostridia</taxon>
        <taxon>Lachnospirales</taxon>
        <taxon>Lachnospiraceae</taxon>
        <taxon>Brotonthovivens</taxon>
    </lineage>
</organism>
<gene>
    <name evidence="3" type="ORF">OCV88_01995</name>
</gene>
<sequence length="314" mass="35430">MIIFLIMIIILCCLMILAAYISYRRIFYSGPRPDCPDHRIPDTDQYRPYKEEILRLLSEALALPYESVAIKSYDGLTLYGKYYHVKDHAPLQIMFHGYRTPLAERDFEGGMQISRQAGCNFLLVDQRAHGKSQGHITTFGIRERRDCLSWITYALERFGKETKITLFGISMGAATVLMAADLGLPENVAGIVADCGYTSPEAIIKSVIGSMGLPGCVYFFVRLGAVLFAHLNLSESDAVNAVKQCRIPVLFIHGEDDRYVPCKMTKELYNACLGEKYLLTVPGAGHGMSFYGNRKEYVRMVQKFVMEKSELKNE</sequence>
<evidence type="ECO:0000313" key="3">
    <source>
        <dbReference type="EMBL" id="MCU6761107.1"/>
    </source>
</evidence>
<feature type="domain" description="Serine hydrolase" evidence="2">
    <location>
        <begin position="239"/>
        <end position="284"/>
    </location>
</feature>
<dbReference type="PANTHER" id="PTHR43358:SF4">
    <property type="entry name" value="ALPHA_BETA HYDROLASE FOLD-1 DOMAIN-CONTAINING PROTEIN"/>
    <property type="match status" value="1"/>
</dbReference>
<dbReference type="PANTHER" id="PTHR43358">
    <property type="entry name" value="ALPHA/BETA-HYDROLASE"/>
    <property type="match status" value="1"/>
</dbReference>
<feature type="domain" description="AB hydrolase-1" evidence="1">
    <location>
        <begin position="116"/>
        <end position="198"/>
    </location>
</feature>
<dbReference type="Pfam" id="PF03959">
    <property type="entry name" value="FSH1"/>
    <property type="match status" value="1"/>
</dbReference>